<reference evidence="1 2" key="1">
    <citation type="submission" date="2017-05" db="EMBL/GenBank/DDBJ databases">
        <title>The complete genome sequence of Deinococcus ficus isolated from the rhizosphere of the Ficus religiosa L. in Taiwan.</title>
        <authorList>
            <person name="Wu K.-M."/>
            <person name="Liao T.-L."/>
            <person name="Liu Y.-M."/>
            <person name="Young C.-C."/>
            <person name="Tsai S.-F."/>
        </authorList>
    </citation>
    <scope>NUCLEOTIDE SEQUENCE [LARGE SCALE GENOMIC DNA]</scope>
    <source>
        <strain evidence="1 2">CC-FR2-10</strain>
    </source>
</reference>
<dbReference type="STRING" id="317577.GCA_000419625_01218"/>
<name>A0A221SYZ7_9DEIO</name>
<accession>A0A221SYZ7</accession>
<evidence type="ECO:0000313" key="2">
    <source>
        <dbReference type="Proteomes" id="UP000259030"/>
    </source>
</evidence>
<dbReference type="Proteomes" id="UP000259030">
    <property type="component" value="Chromosome"/>
</dbReference>
<organism evidence="1 2">
    <name type="scientific">Deinococcus ficus</name>
    <dbReference type="NCBI Taxonomy" id="317577"/>
    <lineage>
        <taxon>Bacteria</taxon>
        <taxon>Thermotogati</taxon>
        <taxon>Deinococcota</taxon>
        <taxon>Deinococci</taxon>
        <taxon>Deinococcales</taxon>
        <taxon>Deinococcaceae</taxon>
        <taxon>Deinococcus</taxon>
    </lineage>
</organism>
<sequence length="409" mass="43382">MTTPTDSPAPAGSETTSTTRRDFLKLSALALAATSGMPGFLARAAAQAQVQGGAKTLVVVQLTGGNDGLNTLVPFTNGAYYAARPNIAIPRKDVLGVTADLGMHPALRPLMGLWDAGHLAWMENVGYPNPNRSHFASMAIWHTADPTQAQRDGWIGRMAEKIGDPFCASNLGATGPQAVRTARFALPSIDSVNGFQVKLPAGLEGAFDALLAAPRQGEAAYLSQATRQMMRNTARVQENVKKYRAGATYPEGRFATQLRDAARLIAAGIGQRVIYVSLGGFDTHAGQRAEQDELLGTLAGGLSAFHADLKAQGLADRVIVMGFSEFGRRVAENDSAGTDHGKGSVMFALGEGVRGGVHGSSPDLETLSDGDIIYRQDFRGVYAEALERWLGLNAREILGSEFTGPRWVA</sequence>
<gene>
    <name evidence="1" type="ORF">DFI_13525</name>
</gene>
<dbReference type="AlphaFoldDB" id="A0A221SYZ7"/>
<protein>
    <submittedName>
        <fullName evidence="1">Twin-arginine translocation pathway signal protein</fullName>
    </submittedName>
</protein>
<proteinExistence type="predicted"/>
<dbReference type="InterPro" id="IPR010869">
    <property type="entry name" value="DUF1501"/>
</dbReference>
<dbReference type="KEGG" id="dfc:DFI_13525"/>
<keyword evidence="2" id="KW-1185">Reference proteome</keyword>
<dbReference type="RefSeq" id="WP_051308294.1">
    <property type="nucleotide sequence ID" value="NZ_CP021081.1"/>
</dbReference>
<dbReference type="Pfam" id="PF07394">
    <property type="entry name" value="DUF1501"/>
    <property type="match status" value="1"/>
</dbReference>
<dbReference type="EMBL" id="CP021081">
    <property type="protein sequence ID" value="ASN81873.1"/>
    <property type="molecule type" value="Genomic_DNA"/>
</dbReference>
<dbReference type="PANTHER" id="PTHR43737:SF1">
    <property type="entry name" value="DUF1501 DOMAIN-CONTAINING PROTEIN"/>
    <property type="match status" value="1"/>
</dbReference>
<evidence type="ECO:0000313" key="1">
    <source>
        <dbReference type="EMBL" id="ASN81873.1"/>
    </source>
</evidence>
<dbReference type="PROSITE" id="PS51318">
    <property type="entry name" value="TAT"/>
    <property type="match status" value="1"/>
</dbReference>
<dbReference type="InterPro" id="IPR006311">
    <property type="entry name" value="TAT_signal"/>
</dbReference>
<dbReference type="PANTHER" id="PTHR43737">
    <property type="entry name" value="BLL7424 PROTEIN"/>
    <property type="match status" value="1"/>
</dbReference>